<name>A0A1I1M667_9BURK</name>
<dbReference type="InterPro" id="IPR023302">
    <property type="entry name" value="Pept_S9A_N"/>
</dbReference>
<dbReference type="InterPro" id="IPR029058">
    <property type="entry name" value="AB_hydrolase_fold"/>
</dbReference>
<feature type="domain" description="Peptidase S9 prolyl oligopeptidase catalytic" evidence="8">
    <location>
        <begin position="506"/>
        <end position="719"/>
    </location>
</feature>
<evidence type="ECO:0000313" key="11">
    <source>
        <dbReference type="Proteomes" id="UP000198639"/>
    </source>
</evidence>
<comment type="similarity">
    <text evidence="2">Belongs to the peptidase S9A family.</text>
</comment>
<keyword evidence="6" id="KW-0720">Serine protease</keyword>
<dbReference type="PRINTS" id="PR00862">
    <property type="entry name" value="PROLIGOPTASE"/>
</dbReference>
<keyword evidence="7" id="KW-0732">Signal</keyword>
<keyword evidence="5" id="KW-0378">Hydrolase</keyword>
<evidence type="ECO:0000256" key="2">
    <source>
        <dbReference type="ARBA" id="ARBA00005228"/>
    </source>
</evidence>
<dbReference type="GO" id="GO:0004252">
    <property type="term" value="F:serine-type endopeptidase activity"/>
    <property type="evidence" value="ECO:0007669"/>
    <property type="project" value="UniProtKB-EC"/>
</dbReference>
<dbReference type="Gene3D" id="3.40.50.1820">
    <property type="entry name" value="alpha/beta hydrolase"/>
    <property type="match status" value="1"/>
</dbReference>
<dbReference type="PANTHER" id="PTHR42881:SF2">
    <property type="entry name" value="PROLYL ENDOPEPTIDASE"/>
    <property type="match status" value="1"/>
</dbReference>
<dbReference type="InterPro" id="IPR002471">
    <property type="entry name" value="Pept_S9_AS"/>
</dbReference>
<dbReference type="InterPro" id="IPR051167">
    <property type="entry name" value="Prolyl_oligopep/macrocyclase"/>
</dbReference>
<dbReference type="EMBL" id="FOLD01000010">
    <property type="protein sequence ID" value="SFC80864.1"/>
    <property type="molecule type" value="Genomic_DNA"/>
</dbReference>
<dbReference type="EC" id="3.4.21.26" evidence="3"/>
<organism evidence="10 11">
    <name type="scientific">Massilia yuzhufengensis</name>
    <dbReference type="NCBI Taxonomy" id="1164594"/>
    <lineage>
        <taxon>Bacteria</taxon>
        <taxon>Pseudomonadati</taxon>
        <taxon>Pseudomonadota</taxon>
        <taxon>Betaproteobacteria</taxon>
        <taxon>Burkholderiales</taxon>
        <taxon>Oxalobacteraceae</taxon>
        <taxon>Telluria group</taxon>
        <taxon>Massilia</taxon>
    </lineage>
</organism>
<proteinExistence type="inferred from homology"/>
<evidence type="ECO:0000313" key="10">
    <source>
        <dbReference type="EMBL" id="SFC80864.1"/>
    </source>
</evidence>
<dbReference type="PANTHER" id="PTHR42881">
    <property type="entry name" value="PROLYL ENDOPEPTIDASE"/>
    <property type="match status" value="1"/>
</dbReference>
<dbReference type="SUPFAM" id="SSF50993">
    <property type="entry name" value="Peptidase/esterase 'gauge' domain"/>
    <property type="match status" value="1"/>
</dbReference>
<dbReference type="Proteomes" id="UP000198639">
    <property type="component" value="Unassembled WGS sequence"/>
</dbReference>
<dbReference type="FunFam" id="2.130.10.120:FF:000001">
    <property type="entry name" value="Prolyl endopeptidase"/>
    <property type="match status" value="1"/>
</dbReference>
<dbReference type="InterPro" id="IPR002470">
    <property type="entry name" value="Peptidase_S9A"/>
</dbReference>
<evidence type="ECO:0000259" key="9">
    <source>
        <dbReference type="Pfam" id="PF02897"/>
    </source>
</evidence>
<evidence type="ECO:0000256" key="3">
    <source>
        <dbReference type="ARBA" id="ARBA00011897"/>
    </source>
</evidence>
<keyword evidence="11" id="KW-1185">Reference proteome</keyword>
<feature type="domain" description="Peptidase S9A N-terminal" evidence="9">
    <location>
        <begin position="44"/>
        <end position="448"/>
    </location>
</feature>
<evidence type="ECO:0000256" key="7">
    <source>
        <dbReference type="SAM" id="SignalP"/>
    </source>
</evidence>
<feature type="chain" id="PRO_5011554896" description="prolyl oligopeptidase" evidence="7">
    <location>
        <begin position="32"/>
        <end position="731"/>
    </location>
</feature>
<reference evidence="11" key="1">
    <citation type="submission" date="2016-10" db="EMBL/GenBank/DDBJ databases">
        <authorList>
            <person name="Varghese N."/>
            <person name="Submissions S."/>
        </authorList>
    </citation>
    <scope>NUCLEOTIDE SEQUENCE [LARGE SCALE GENOMIC DNA]</scope>
    <source>
        <strain evidence="11">CGMCC 1.12041</strain>
    </source>
</reference>
<keyword evidence="4" id="KW-0645">Protease</keyword>
<dbReference type="Pfam" id="PF00326">
    <property type="entry name" value="Peptidase_S9"/>
    <property type="match status" value="1"/>
</dbReference>
<accession>A0A1I1M667</accession>
<evidence type="ECO:0000256" key="4">
    <source>
        <dbReference type="ARBA" id="ARBA00022670"/>
    </source>
</evidence>
<evidence type="ECO:0000256" key="1">
    <source>
        <dbReference type="ARBA" id="ARBA00001070"/>
    </source>
</evidence>
<dbReference type="SUPFAM" id="SSF53474">
    <property type="entry name" value="alpha/beta-Hydrolases"/>
    <property type="match status" value="1"/>
</dbReference>
<dbReference type="GO" id="GO:0005829">
    <property type="term" value="C:cytosol"/>
    <property type="evidence" value="ECO:0007669"/>
    <property type="project" value="TreeGrafter"/>
</dbReference>
<dbReference type="GO" id="GO:0070012">
    <property type="term" value="F:oligopeptidase activity"/>
    <property type="evidence" value="ECO:0007669"/>
    <property type="project" value="TreeGrafter"/>
</dbReference>
<feature type="signal peptide" evidence="7">
    <location>
        <begin position="1"/>
        <end position="31"/>
    </location>
</feature>
<evidence type="ECO:0000256" key="5">
    <source>
        <dbReference type="ARBA" id="ARBA00022801"/>
    </source>
</evidence>
<sequence>MNNSNENHMTLRHATLVALLAAAFGANTALAQSCPANGSPLTYPVTKKLDQTDNYHGTTVADPYRWLEDANSAETKEWVTAQNQVTQAYLAQIPQRAAIRERLTKLWNYERYSVPGKEGGRYFYNRNDGLQNQSVLYTLKNLGDTPRILLDPNTMSADGTVALAGTEVSPDGKLLAYSVAASGSDWNEIKVRDIESGKDLDDHIKFVKFSSTAWTKDGKGFFYSRYDEPKEATKLADVNYFQKLYFHRIGTPQSADTLVYERQDQKEWGFGGQTTDDGRYLIITTTKGTAPKYRVSYKDLSKPDAKVIDLVDNFDAGYTFIDNVGSVFYFSTDRKAPKKRIVAIDVSKPAESNWKEIVAESADTLAGADIINNQLVLKYLKDARSVVRVHDLKGKQVREIALPGIGSVGGLEGKRGDTETFYSFAGFTTPTTIYRLNLKDGKSSVFRQPKVDFNPAEYETRQQFYTSRDGTKVPMFIVSKKGLKLDGSNPTYLYGYGGFNISMTPGFSPANLAWMEMGGVYVVANLRGGGEYGEAWHQAGTKLQKQNVFDDFIGAAEWLVANKVTSPSKLAIGGGSNGGLLVGAAMTQRPELFGAAIPAVGVMDMLRFHKFTIGWAWTSDYGSSENPDEFKALVKYSPLHNLKAGTCYPATMVTTADHDDRVVPAHSFKYAAAAQAAQGGAAPILIRIETKAGHGAGKPTTKQIEEVADRWGFLARELKVGDGAKAMGGSN</sequence>
<dbReference type="Pfam" id="PF02897">
    <property type="entry name" value="Peptidase_S9_N"/>
    <property type="match status" value="1"/>
</dbReference>
<dbReference type="PROSITE" id="PS00708">
    <property type="entry name" value="PRO_ENDOPEP_SER"/>
    <property type="match status" value="1"/>
</dbReference>
<gene>
    <name evidence="10" type="ORF">SAMN05216204_110124</name>
</gene>
<dbReference type="FunFam" id="3.40.50.1820:FF:000005">
    <property type="entry name" value="Prolyl endopeptidase"/>
    <property type="match status" value="1"/>
</dbReference>
<comment type="catalytic activity">
    <reaction evidence="1">
        <text>Hydrolysis of Pro-|-Xaa &gt;&gt; Ala-|-Xaa in oligopeptides.</text>
        <dbReference type="EC" id="3.4.21.26"/>
    </reaction>
</comment>
<dbReference type="Gene3D" id="2.130.10.120">
    <property type="entry name" value="Prolyl oligopeptidase, N-terminal domain"/>
    <property type="match status" value="1"/>
</dbReference>
<dbReference type="GO" id="GO:0006508">
    <property type="term" value="P:proteolysis"/>
    <property type="evidence" value="ECO:0007669"/>
    <property type="project" value="UniProtKB-KW"/>
</dbReference>
<dbReference type="InterPro" id="IPR001375">
    <property type="entry name" value="Peptidase_S9_cat"/>
</dbReference>
<dbReference type="AlphaFoldDB" id="A0A1I1M667"/>
<evidence type="ECO:0000259" key="8">
    <source>
        <dbReference type="Pfam" id="PF00326"/>
    </source>
</evidence>
<evidence type="ECO:0000256" key="6">
    <source>
        <dbReference type="ARBA" id="ARBA00022825"/>
    </source>
</evidence>
<protein>
    <recommendedName>
        <fullName evidence="3">prolyl oligopeptidase</fullName>
        <ecNumber evidence="3">3.4.21.26</ecNumber>
    </recommendedName>
</protein>